<gene>
    <name evidence="5" type="primary">asaE_6</name>
    <name evidence="5" type="ORF">LOC62_03G003849</name>
</gene>
<dbReference type="GeneID" id="87807090"/>
<feature type="transmembrane region" description="Helical" evidence="3">
    <location>
        <begin position="145"/>
        <end position="166"/>
    </location>
</feature>
<sequence>MSSTEDIDIEKKNVVAPSTGDGASTPATVALSIEPKAGNDLGPPPDGGFDAWITVFGGFCASFVQFGLANAFGVFQAYYKTHQLAHYSSSTISWIGSVQQFILFFGGLFSGRLFDAYGAKALLVPGTCLFVLAIMMTSLCKEYYQFMLAQGILFGIGSAMIFHPTVSAPSQWFERKRALATSIVVAGSGLGGTLWPIALERLMNEIGFGWALRTAGFLSLALLGVAVACVRTRLPRRKAQSFAGLLSPLKEAHFTLLAVGVALASWGMFMPFFFVTTHAAQLGAGSNLAFYSLSILNAGSTLGRGFAGVADKFGRLNSITLGASLTGILLLAFWIPLNSVPALLAFAPIYGFVAGIIISLVPPSVAQMSLPHQIGARVGLTYGIMAFFTLSGPPINGALLSAGGGGRKGFQYAGAFSGAVVFAGAVCIFTARLKINKKLLAVV</sequence>
<dbReference type="GO" id="GO:0022857">
    <property type="term" value="F:transmembrane transporter activity"/>
    <property type="evidence" value="ECO:0007669"/>
    <property type="project" value="InterPro"/>
</dbReference>
<comment type="similarity">
    <text evidence="2">Belongs to the major facilitator superfamily. Monocarboxylate porter (TC 2.A.1.13) family.</text>
</comment>
<feature type="transmembrane region" description="Helical" evidence="3">
    <location>
        <begin position="121"/>
        <end position="139"/>
    </location>
</feature>
<comment type="subcellular location">
    <subcellularLocation>
        <location evidence="1">Membrane</location>
        <topology evidence="1">Multi-pass membrane protein</topology>
    </subcellularLocation>
</comment>
<dbReference type="PANTHER" id="PTHR11360:SF177">
    <property type="entry name" value="RIBOFLAVIN TRANSPORTER MCH5"/>
    <property type="match status" value="1"/>
</dbReference>
<feature type="transmembrane region" description="Helical" evidence="3">
    <location>
        <begin position="343"/>
        <end position="362"/>
    </location>
</feature>
<evidence type="ECO:0000313" key="5">
    <source>
        <dbReference type="EMBL" id="WOO80333.1"/>
    </source>
</evidence>
<dbReference type="PANTHER" id="PTHR11360">
    <property type="entry name" value="MONOCARBOXYLATE TRANSPORTER"/>
    <property type="match status" value="1"/>
</dbReference>
<feature type="transmembrane region" description="Helical" evidence="3">
    <location>
        <begin position="319"/>
        <end position="337"/>
    </location>
</feature>
<feature type="transmembrane region" description="Helical" evidence="3">
    <location>
        <begin position="374"/>
        <end position="392"/>
    </location>
</feature>
<dbReference type="EMBL" id="CP086716">
    <property type="protein sequence ID" value="WOO80333.1"/>
    <property type="molecule type" value="Genomic_DNA"/>
</dbReference>
<dbReference type="RefSeq" id="XP_062626365.1">
    <property type="nucleotide sequence ID" value="XM_062770381.1"/>
</dbReference>
<evidence type="ECO:0000256" key="3">
    <source>
        <dbReference type="SAM" id="Phobius"/>
    </source>
</evidence>
<dbReference type="InterPro" id="IPR050327">
    <property type="entry name" value="Proton-linked_MCT"/>
</dbReference>
<dbReference type="SUPFAM" id="SSF103473">
    <property type="entry name" value="MFS general substrate transporter"/>
    <property type="match status" value="1"/>
</dbReference>
<reference evidence="5" key="1">
    <citation type="submission" date="2023-10" db="EMBL/GenBank/DDBJ databases">
        <authorList>
            <person name="Noh H."/>
        </authorList>
    </citation>
    <scope>NUCLEOTIDE SEQUENCE</scope>
    <source>
        <strain evidence="5">DUCC4014</strain>
    </source>
</reference>
<feature type="transmembrane region" description="Helical" evidence="3">
    <location>
        <begin position="178"/>
        <end position="198"/>
    </location>
</feature>
<evidence type="ECO:0000259" key="4">
    <source>
        <dbReference type="PROSITE" id="PS50850"/>
    </source>
</evidence>
<name>A0AAF0YB13_9TREE</name>
<keyword evidence="3" id="KW-0472">Membrane</keyword>
<feature type="transmembrane region" description="Helical" evidence="3">
    <location>
        <begin position="51"/>
        <end position="79"/>
    </location>
</feature>
<dbReference type="Proteomes" id="UP000827549">
    <property type="component" value="Chromosome 3"/>
</dbReference>
<dbReference type="GO" id="GO:0016020">
    <property type="term" value="C:membrane"/>
    <property type="evidence" value="ECO:0007669"/>
    <property type="project" value="UniProtKB-SubCell"/>
</dbReference>
<protein>
    <submittedName>
        <fullName evidence="5">MFS transporter asaE</fullName>
    </submittedName>
</protein>
<feature type="transmembrane region" description="Helical" evidence="3">
    <location>
        <begin position="288"/>
        <end position="307"/>
    </location>
</feature>
<proteinExistence type="inferred from homology"/>
<dbReference type="CDD" id="cd17352">
    <property type="entry name" value="MFS_MCT_SLC16"/>
    <property type="match status" value="1"/>
</dbReference>
<evidence type="ECO:0000256" key="1">
    <source>
        <dbReference type="ARBA" id="ARBA00004141"/>
    </source>
</evidence>
<dbReference type="AlphaFoldDB" id="A0AAF0YB13"/>
<feature type="transmembrane region" description="Helical" evidence="3">
    <location>
        <begin position="210"/>
        <end position="231"/>
    </location>
</feature>
<keyword evidence="3" id="KW-1133">Transmembrane helix</keyword>
<organism evidence="5 6">
    <name type="scientific">Vanrija pseudolonga</name>
    <dbReference type="NCBI Taxonomy" id="143232"/>
    <lineage>
        <taxon>Eukaryota</taxon>
        <taxon>Fungi</taxon>
        <taxon>Dikarya</taxon>
        <taxon>Basidiomycota</taxon>
        <taxon>Agaricomycotina</taxon>
        <taxon>Tremellomycetes</taxon>
        <taxon>Trichosporonales</taxon>
        <taxon>Trichosporonaceae</taxon>
        <taxon>Vanrija</taxon>
    </lineage>
</organism>
<feature type="domain" description="Major facilitator superfamily (MFS) profile" evidence="4">
    <location>
        <begin position="50"/>
        <end position="436"/>
    </location>
</feature>
<dbReference type="InterPro" id="IPR036259">
    <property type="entry name" value="MFS_trans_sf"/>
</dbReference>
<keyword evidence="6" id="KW-1185">Reference proteome</keyword>
<evidence type="ECO:0000256" key="2">
    <source>
        <dbReference type="ARBA" id="ARBA00006727"/>
    </source>
</evidence>
<accession>A0AAF0YB13</accession>
<dbReference type="PROSITE" id="PS50850">
    <property type="entry name" value="MFS"/>
    <property type="match status" value="1"/>
</dbReference>
<dbReference type="Gene3D" id="1.20.1250.20">
    <property type="entry name" value="MFS general substrate transporter like domains"/>
    <property type="match status" value="2"/>
</dbReference>
<dbReference type="InterPro" id="IPR011701">
    <property type="entry name" value="MFS"/>
</dbReference>
<dbReference type="InterPro" id="IPR020846">
    <property type="entry name" value="MFS_dom"/>
</dbReference>
<feature type="transmembrane region" description="Helical" evidence="3">
    <location>
        <begin position="412"/>
        <end position="431"/>
    </location>
</feature>
<dbReference type="Pfam" id="PF07690">
    <property type="entry name" value="MFS_1"/>
    <property type="match status" value="1"/>
</dbReference>
<feature type="transmembrane region" description="Helical" evidence="3">
    <location>
        <begin position="252"/>
        <end position="276"/>
    </location>
</feature>
<feature type="transmembrane region" description="Helical" evidence="3">
    <location>
        <begin position="91"/>
        <end position="109"/>
    </location>
</feature>
<keyword evidence="3" id="KW-0812">Transmembrane</keyword>
<evidence type="ECO:0000313" key="6">
    <source>
        <dbReference type="Proteomes" id="UP000827549"/>
    </source>
</evidence>